<dbReference type="Pfam" id="PF05930">
    <property type="entry name" value="Phage_AlpA"/>
    <property type="match status" value="1"/>
</dbReference>
<dbReference type="OrthoDB" id="9801242at2"/>
<dbReference type="Gene3D" id="1.10.238.160">
    <property type="match status" value="1"/>
</dbReference>
<evidence type="ECO:0000313" key="2">
    <source>
        <dbReference type="Proteomes" id="UP000193778"/>
    </source>
</evidence>
<dbReference type="Proteomes" id="UP000193778">
    <property type="component" value="Unassembled WGS sequence"/>
</dbReference>
<dbReference type="AlphaFoldDB" id="A0A1X6YLV6"/>
<sequence length="68" mass="7648">MSTSTATSAKYLTLMELREKLGNRSRSSIYADLAAERLPKPVKLGGRLLWIEEEIDSHLRALRDGDIC</sequence>
<dbReference type="EMBL" id="FWFP01000002">
    <property type="protein sequence ID" value="SLN25102.1"/>
    <property type="molecule type" value="Genomic_DNA"/>
</dbReference>
<reference evidence="2" key="1">
    <citation type="submission" date="2017-03" db="EMBL/GenBank/DDBJ databases">
        <authorList>
            <person name="Rodrigo-Torres L."/>
            <person name="Arahal R.D."/>
            <person name="Lucena T."/>
        </authorList>
    </citation>
    <scope>NUCLEOTIDE SEQUENCE [LARGE SCALE GENOMIC DNA]</scope>
    <source>
        <strain evidence="2">CECT 8411</strain>
    </source>
</reference>
<gene>
    <name evidence="1" type="ORF">RUM8411_01004</name>
</gene>
<organism evidence="1 2">
    <name type="scientific">Ruegeria meonggei</name>
    <dbReference type="NCBI Taxonomy" id="1446476"/>
    <lineage>
        <taxon>Bacteria</taxon>
        <taxon>Pseudomonadati</taxon>
        <taxon>Pseudomonadota</taxon>
        <taxon>Alphaproteobacteria</taxon>
        <taxon>Rhodobacterales</taxon>
        <taxon>Roseobacteraceae</taxon>
        <taxon>Ruegeria</taxon>
    </lineage>
</organism>
<proteinExistence type="predicted"/>
<name>A0A1X6YLV6_9RHOB</name>
<dbReference type="InterPro" id="IPR010260">
    <property type="entry name" value="AlpA"/>
</dbReference>
<evidence type="ECO:0000313" key="1">
    <source>
        <dbReference type="EMBL" id="SLN25102.1"/>
    </source>
</evidence>
<protein>
    <submittedName>
        <fullName evidence="1">Prophage CP4-57 regulatory protein (AlpA)</fullName>
    </submittedName>
</protein>
<accession>A0A1X6YLV6</accession>
<dbReference type="RefSeq" id="WP_085821520.1">
    <property type="nucleotide sequence ID" value="NZ_FWFP01000002.1"/>
</dbReference>
<keyword evidence="2" id="KW-1185">Reference proteome</keyword>